<accession>A0ABT3BIG7</accession>
<dbReference type="Pfam" id="PF07237">
    <property type="entry name" value="DUF1428"/>
    <property type="match status" value="1"/>
</dbReference>
<dbReference type="InterPro" id="IPR011008">
    <property type="entry name" value="Dimeric_a/b-barrel"/>
</dbReference>
<sequence length="117" mass="12916">MSYITVAAYAVPTANRDAFIAHSKEVTPLFKKHGALAAVDAWGDDVPDGETTSFPMAVKCGSDETVAYSHIIWPDKETHDANMQKVMTDMERAMQDNPMPFDGKRMIFASFQTVVEA</sequence>
<dbReference type="Gene3D" id="3.30.70.100">
    <property type="match status" value="1"/>
</dbReference>
<dbReference type="EMBL" id="JALIEB010000014">
    <property type="protein sequence ID" value="MCV3273364.1"/>
    <property type="molecule type" value="Genomic_DNA"/>
</dbReference>
<dbReference type="RefSeq" id="WP_263845589.1">
    <property type="nucleotide sequence ID" value="NZ_JALIEB010000014.1"/>
</dbReference>
<evidence type="ECO:0000313" key="1">
    <source>
        <dbReference type="EMBL" id="MCV3273364.1"/>
    </source>
</evidence>
<name>A0ABT3BIG7_9RHOB</name>
<gene>
    <name evidence="1" type="ORF">MUB52_18175</name>
</gene>
<dbReference type="PIRSF" id="PIRSF007028">
    <property type="entry name" value="UCP007028"/>
    <property type="match status" value="1"/>
</dbReference>
<evidence type="ECO:0000313" key="2">
    <source>
        <dbReference type="Proteomes" id="UP001208690"/>
    </source>
</evidence>
<proteinExistence type="predicted"/>
<protein>
    <submittedName>
        <fullName evidence="1">DUF1428 domain-containing protein</fullName>
    </submittedName>
</protein>
<dbReference type="Proteomes" id="UP001208690">
    <property type="component" value="Unassembled WGS sequence"/>
</dbReference>
<dbReference type="InterPro" id="IPR009874">
    <property type="entry name" value="DUF1428"/>
</dbReference>
<reference evidence="1 2" key="1">
    <citation type="submission" date="2022-04" db="EMBL/GenBank/DDBJ databases">
        <title>Roseobacter sp. WL0113 is a bacterium isolated from neritic sediment.</title>
        <authorList>
            <person name="Wang L."/>
            <person name="He W."/>
            <person name="Zhang D.-F."/>
        </authorList>
    </citation>
    <scope>NUCLEOTIDE SEQUENCE [LARGE SCALE GENOMIC DNA]</scope>
    <source>
        <strain evidence="1 2">WL0113</strain>
    </source>
</reference>
<keyword evidence="2" id="KW-1185">Reference proteome</keyword>
<dbReference type="SUPFAM" id="SSF54909">
    <property type="entry name" value="Dimeric alpha+beta barrel"/>
    <property type="match status" value="1"/>
</dbReference>
<comment type="caution">
    <text evidence="1">The sequence shown here is derived from an EMBL/GenBank/DDBJ whole genome shotgun (WGS) entry which is preliminary data.</text>
</comment>
<organism evidence="1 2">
    <name type="scientific">Roseobacter sinensis</name>
    <dbReference type="NCBI Taxonomy" id="2931391"/>
    <lineage>
        <taxon>Bacteria</taxon>
        <taxon>Pseudomonadati</taxon>
        <taxon>Pseudomonadota</taxon>
        <taxon>Alphaproteobacteria</taxon>
        <taxon>Rhodobacterales</taxon>
        <taxon>Roseobacteraceae</taxon>
        <taxon>Roseobacter</taxon>
    </lineage>
</organism>